<gene>
    <name evidence="1" type="ORF">BV22DRAFT_1115861</name>
</gene>
<comment type="caution">
    <text evidence="1">The sequence shown here is derived from an EMBL/GenBank/DDBJ whole genome shotgun (WGS) entry which is preliminary data.</text>
</comment>
<reference evidence="1" key="1">
    <citation type="journal article" date="2021" name="New Phytol.">
        <title>Evolutionary innovations through gain and loss of genes in the ectomycorrhizal Boletales.</title>
        <authorList>
            <person name="Wu G."/>
            <person name="Miyauchi S."/>
            <person name="Morin E."/>
            <person name="Kuo A."/>
            <person name="Drula E."/>
            <person name="Varga T."/>
            <person name="Kohler A."/>
            <person name="Feng B."/>
            <person name="Cao Y."/>
            <person name="Lipzen A."/>
            <person name="Daum C."/>
            <person name="Hundley H."/>
            <person name="Pangilinan J."/>
            <person name="Johnson J."/>
            <person name="Barry K."/>
            <person name="LaButti K."/>
            <person name="Ng V."/>
            <person name="Ahrendt S."/>
            <person name="Min B."/>
            <person name="Choi I.G."/>
            <person name="Park H."/>
            <person name="Plett J.M."/>
            <person name="Magnuson J."/>
            <person name="Spatafora J.W."/>
            <person name="Nagy L.G."/>
            <person name="Henrissat B."/>
            <person name="Grigoriev I.V."/>
            <person name="Yang Z.L."/>
            <person name="Xu J."/>
            <person name="Martin F.M."/>
        </authorList>
    </citation>
    <scope>NUCLEOTIDE SEQUENCE</scope>
    <source>
        <strain evidence="1">KUC20120723A-06</strain>
    </source>
</reference>
<accession>A0ACB8C1J0</accession>
<organism evidence="1 2">
    <name type="scientific">Leucogyrophana mollusca</name>
    <dbReference type="NCBI Taxonomy" id="85980"/>
    <lineage>
        <taxon>Eukaryota</taxon>
        <taxon>Fungi</taxon>
        <taxon>Dikarya</taxon>
        <taxon>Basidiomycota</taxon>
        <taxon>Agaricomycotina</taxon>
        <taxon>Agaricomycetes</taxon>
        <taxon>Agaricomycetidae</taxon>
        <taxon>Boletales</taxon>
        <taxon>Boletales incertae sedis</taxon>
        <taxon>Leucogyrophana</taxon>
    </lineage>
</organism>
<proteinExistence type="predicted"/>
<evidence type="ECO:0000313" key="2">
    <source>
        <dbReference type="Proteomes" id="UP000790709"/>
    </source>
</evidence>
<evidence type="ECO:0000313" key="1">
    <source>
        <dbReference type="EMBL" id="KAH7931088.1"/>
    </source>
</evidence>
<dbReference type="EMBL" id="MU266328">
    <property type="protein sequence ID" value="KAH7931088.1"/>
    <property type="molecule type" value="Genomic_DNA"/>
</dbReference>
<keyword evidence="2" id="KW-1185">Reference proteome</keyword>
<sequence length="1048" mass="113255">MASSGLALPVHGYKLTSIPARDDKLPPRPPPDSFVSAPLPPPKGPDGLSSNISQSDGVRLPPIPAMASLELDMSSAPSTPTDPSDSNRSPPSPVEKSKKSSPLTDLIESEKIYVEFLTGVIRKVAAAWSRSNLPPKELDTMFRSVEGVYKTNRTLLGKLKEIGANPSSPKALGDLLMRWIDDLDQPYTTYCTKFCSGFDDWEPVKSNARLPGILEAFSVSNPPSSAITQSLDLPDLYTWTLDSLFLLPKSRLHYYKKLYGRLLKSTTPGRSDHRLLAAALEKLDALLTTLDGRAQLKVGESLPSPSPTTGPVVEDEVVVGMKQQLPENFGGPDNLLLSGKFGDGSTSTGTSARGSSSSRGERFSRETESTSVSRESTATMSSPVLDLERRLATDKTLDLFTMEPKQVRLQMAPPTLSYARELRASADVVIRFTPQATGIEVVHRHGHVYILSDLFLVCEKMSSEERTQGGEDGPDMWLCYPPLSGKVLRVSEVIEQDNALQVAIMRKETFTLEAESPRIRNGILREFRECIAFAKAMSAAASEPVPPIPQLNGLPRSPAAKLGSVNTPPLRERPERAERPPQEYPRTSQELGHPGHFGTNVNTSNSAPQSPTSPGSFPAHGVNIPLARVVSSSQTLEHNQNLARLATGENGTAWSNPSSLPSQVAHGPHRMPSLQGPPQGNTYPARKSSAAQVMTSQAPSSFNQSGQIIPPARNASIRSQQPLSPSDPHHTVGPGRAFSPPMDQPSHSQQPSLYHQPSMHGLRHQPSLPSLPLRASLHQHQQEPHQPPYASHHQPPLHHPEQSGTFQGYPSRPPGQPGPPYGLPPPRPPSEPSSSSGRLHKSTSSRSLASRYEYGQAPAPPVPSFPDGLPMPSRPYAQRNGSISSLNSPNSPGTRPLLPSMQMGSRVNSFASGSIQDPSPPTSPIQEPKLLGPVKSTVSAQMKCKVFHQQQHAQWKSLGSAKLTLYRQEPTNVKQLVVEADSKDKALLISTIVLTDGVERVGKTGVAIELSDAKGARTGIIYMIQLRNETSAGGLFETLLAGSDRALK</sequence>
<name>A0ACB8C1J0_9AGAM</name>
<protein>
    <submittedName>
        <fullName evidence="1">Uncharacterized protein</fullName>
    </submittedName>
</protein>
<dbReference type="Proteomes" id="UP000790709">
    <property type="component" value="Unassembled WGS sequence"/>
</dbReference>